<accession>A0A7S2KPT9</accession>
<reference evidence="2" key="1">
    <citation type="submission" date="2021-01" db="EMBL/GenBank/DDBJ databases">
        <authorList>
            <person name="Corre E."/>
            <person name="Pelletier E."/>
            <person name="Niang G."/>
            <person name="Scheremetjew M."/>
            <person name="Finn R."/>
            <person name="Kale V."/>
            <person name="Holt S."/>
            <person name="Cochrane G."/>
            <person name="Meng A."/>
            <person name="Brown T."/>
            <person name="Cohen L."/>
        </authorList>
    </citation>
    <scope>NUCLEOTIDE SEQUENCE</scope>
    <source>
        <strain evidence="2">SM1012Den-03</strain>
    </source>
</reference>
<feature type="compositionally biased region" description="Low complexity" evidence="1">
    <location>
        <begin position="38"/>
        <end position="49"/>
    </location>
</feature>
<feature type="compositionally biased region" description="Polar residues" evidence="1">
    <location>
        <begin position="105"/>
        <end position="147"/>
    </location>
</feature>
<organism evidence="2">
    <name type="scientific">Skeletonema marinoi</name>
    <dbReference type="NCBI Taxonomy" id="267567"/>
    <lineage>
        <taxon>Eukaryota</taxon>
        <taxon>Sar</taxon>
        <taxon>Stramenopiles</taxon>
        <taxon>Ochrophyta</taxon>
        <taxon>Bacillariophyta</taxon>
        <taxon>Coscinodiscophyceae</taxon>
        <taxon>Thalassiosirophycidae</taxon>
        <taxon>Thalassiosirales</taxon>
        <taxon>Skeletonemataceae</taxon>
        <taxon>Skeletonema</taxon>
        <taxon>Skeletonema marinoi-dohrnii complex</taxon>
    </lineage>
</organism>
<dbReference type="EMBL" id="HBGZ01005596">
    <property type="protein sequence ID" value="CAD9582395.1"/>
    <property type="molecule type" value="Transcribed_RNA"/>
</dbReference>
<sequence>MGRKGKGKRYQDNEAAAAVLEDVKEASEDESSSDDDSTSSSEDSPTPSDLNSNGGQDASSKATSSNSKTWDSMDGYEVRQNALKLLNTSPDANETKKGGGERKMNSITYQSYQDLPYSSGSPSTMQRPSNFSTTQNSPYASSAQPTWGDSRYNANNDDDVNDDGLSVYHVASLTFSCMVHCLTEGYRAASTYYNSTEDSASSPMGGFQSTTSSSYDHVGSYQDNSYSGVSGGGQSQYREVMERDASQQRAEEGSGGNGEGDWGTTVKLPSTYQGKK</sequence>
<feature type="compositionally biased region" description="Basic and acidic residues" evidence="1">
    <location>
        <begin position="93"/>
        <end position="104"/>
    </location>
</feature>
<protein>
    <submittedName>
        <fullName evidence="2">Uncharacterized protein</fullName>
    </submittedName>
</protein>
<name>A0A7S2KPT9_9STRA</name>
<feature type="compositionally biased region" description="Acidic residues" evidence="1">
    <location>
        <begin position="27"/>
        <end position="37"/>
    </location>
</feature>
<evidence type="ECO:0000313" key="2">
    <source>
        <dbReference type="EMBL" id="CAD9582395.1"/>
    </source>
</evidence>
<gene>
    <name evidence="2" type="ORF">SMAR0320_LOCUS3884</name>
</gene>
<feature type="region of interest" description="Disordered" evidence="1">
    <location>
        <begin position="195"/>
        <end position="276"/>
    </location>
</feature>
<evidence type="ECO:0000256" key="1">
    <source>
        <dbReference type="SAM" id="MobiDB-lite"/>
    </source>
</evidence>
<feature type="compositionally biased region" description="Polar residues" evidence="1">
    <location>
        <begin position="195"/>
        <end position="215"/>
    </location>
</feature>
<proteinExistence type="predicted"/>
<feature type="compositionally biased region" description="Basic and acidic residues" evidence="1">
    <location>
        <begin position="239"/>
        <end position="252"/>
    </location>
</feature>
<dbReference type="AlphaFoldDB" id="A0A7S2KPT9"/>
<feature type="compositionally biased region" description="Low complexity" evidence="1">
    <location>
        <begin position="58"/>
        <end position="69"/>
    </location>
</feature>
<feature type="region of interest" description="Disordered" evidence="1">
    <location>
        <begin position="1"/>
        <end position="155"/>
    </location>
</feature>
<feature type="compositionally biased region" description="Polar residues" evidence="1">
    <location>
        <begin position="267"/>
        <end position="276"/>
    </location>
</feature>